<gene>
    <name evidence="2" type="ORF">Tco_0679964</name>
</gene>
<feature type="domain" description="Retrovirus-related Pol polyprotein from transposon TNT 1-94-like beta-barrel" evidence="1">
    <location>
        <begin position="96"/>
        <end position="162"/>
    </location>
</feature>
<keyword evidence="3" id="KW-1185">Reference proteome</keyword>
<evidence type="ECO:0000313" key="2">
    <source>
        <dbReference type="EMBL" id="GJS65400.1"/>
    </source>
</evidence>
<reference evidence="2" key="2">
    <citation type="submission" date="2022-01" db="EMBL/GenBank/DDBJ databases">
        <authorList>
            <person name="Yamashiro T."/>
            <person name="Shiraishi A."/>
            <person name="Satake H."/>
            <person name="Nakayama K."/>
        </authorList>
    </citation>
    <scope>NUCLEOTIDE SEQUENCE</scope>
</reference>
<comment type="caution">
    <text evidence="2">The sequence shown here is derived from an EMBL/GenBank/DDBJ whole genome shotgun (WGS) entry which is preliminary data.</text>
</comment>
<accession>A0ABQ4XJA0</accession>
<reference evidence="2" key="1">
    <citation type="journal article" date="2022" name="Int. J. Mol. Sci.">
        <title>Draft Genome of Tanacetum Coccineum: Genomic Comparison of Closely Related Tanacetum-Family Plants.</title>
        <authorList>
            <person name="Yamashiro T."/>
            <person name="Shiraishi A."/>
            <person name="Nakayama K."/>
            <person name="Satake H."/>
        </authorList>
    </citation>
    <scope>NUCLEOTIDE SEQUENCE</scope>
</reference>
<protein>
    <recommendedName>
        <fullName evidence="1">Retrovirus-related Pol polyprotein from transposon TNT 1-94-like beta-barrel domain-containing protein</fullName>
    </recommendedName>
</protein>
<evidence type="ECO:0000313" key="3">
    <source>
        <dbReference type="Proteomes" id="UP001151760"/>
    </source>
</evidence>
<organism evidence="2 3">
    <name type="scientific">Tanacetum coccineum</name>
    <dbReference type="NCBI Taxonomy" id="301880"/>
    <lineage>
        <taxon>Eukaryota</taxon>
        <taxon>Viridiplantae</taxon>
        <taxon>Streptophyta</taxon>
        <taxon>Embryophyta</taxon>
        <taxon>Tracheophyta</taxon>
        <taxon>Spermatophyta</taxon>
        <taxon>Magnoliopsida</taxon>
        <taxon>eudicotyledons</taxon>
        <taxon>Gunneridae</taxon>
        <taxon>Pentapetalae</taxon>
        <taxon>asterids</taxon>
        <taxon>campanulids</taxon>
        <taxon>Asterales</taxon>
        <taxon>Asteraceae</taxon>
        <taxon>Asteroideae</taxon>
        <taxon>Anthemideae</taxon>
        <taxon>Anthemidinae</taxon>
        <taxon>Tanacetum</taxon>
    </lineage>
</organism>
<name>A0ABQ4XJA0_9ASTR</name>
<evidence type="ECO:0000259" key="1">
    <source>
        <dbReference type="Pfam" id="PF22936"/>
    </source>
</evidence>
<dbReference type="Proteomes" id="UP001151760">
    <property type="component" value="Unassembled WGS sequence"/>
</dbReference>
<dbReference type="InterPro" id="IPR054722">
    <property type="entry name" value="PolX-like_BBD"/>
</dbReference>
<sequence length="272" mass="31218">MHSKSHITSRRPFNQLIALKNRILNNKVNTAKVNSINTAKGKRVTSAVGKQGINAVKSLACWVWRPKIKELDHVSKNSGSYICKQFDYVDPTSRLKHMTGNKSYLTDYQDYNKEFVAFGSSSKGGKITRKGKIRTGKLDFEDLYFVKELKFNLFSVSQMCDRKNNVLFTETECLILSPDFNLPDESQVMLKIPKKDNMYSFDLKNIVPSKVILWNAEERDVVPPGYSYECSCLVFDWPTSELDYLTSTCTSLDFPRHFISFGIYFKTLSEAF</sequence>
<dbReference type="EMBL" id="BQNB010009575">
    <property type="protein sequence ID" value="GJS65400.1"/>
    <property type="molecule type" value="Genomic_DNA"/>
</dbReference>
<dbReference type="Pfam" id="PF22936">
    <property type="entry name" value="Pol_BBD"/>
    <property type="match status" value="1"/>
</dbReference>
<proteinExistence type="predicted"/>